<evidence type="ECO:0000256" key="4">
    <source>
        <dbReference type="ARBA" id="ARBA00022705"/>
    </source>
</evidence>
<dbReference type="PROSITE" id="PS50173">
    <property type="entry name" value="UMUC"/>
    <property type="match status" value="1"/>
</dbReference>
<evidence type="ECO:0000313" key="7">
    <source>
        <dbReference type="EMBL" id="TVV27505.1"/>
    </source>
</evidence>
<dbReference type="InterPro" id="IPR017961">
    <property type="entry name" value="DNA_pol_Y-fam_little_finger"/>
</dbReference>
<dbReference type="GO" id="GO:0009432">
    <property type="term" value="P:SOS response"/>
    <property type="evidence" value="ECO:0007669"/>
    <property type="project" value="TreeGrafter"/>
</dbReference>
<dbReference type="PANTHER" id="PTHR11076">
    <property type="entry name" value="DNA REPAIR POLYMERASE UMUC / TRANSFERASE FAMILY MEMBER"/>
    <property type="match status" value="1"/>
</dbReference>
<dbReference type="GO" id="GO:0042276">
    <property type="term" value="P:error-prone translesion synthesis"/>
    <property type="evidence" value="ECO:0007669"/>
    <property type="project" value="TreeGrafter"/>
</dbReference>
<dbReference type="InterPro" id="IPR043502">
    <property type="entry name" value="DNA/RNA_pol_sf"/>
</dbReference>
<dbReference type="Gene3D" id="3.30.70.270">
    <property type="match status" value="1"/>
</dbReference>
<evidence type="ECO:0000256" key="2">
    <source>
        <dbReference type="ARBA" id="ARBA00022457"/>
    </source>
</evidence>
<dbReference type="CDD" id="cd01700">
    <property type="entry name" value="PolY_Pol_V_umuC"/>
    <property type="match status" value="1"/>
</dbReference>
<dbReference type="InterPro" id="IPR050116">
    <property type="entry name" value="DNA_polymerase-Y"/>
</dbReference>
<evidence type="ECO:0000259" key="6">
    <source>
        <dbReference type="PROSITE" id="PS50173"/>
    </source>
</evidence>
<feature type="domain" description="UmuC" evidence="6">
    <location>
        <begin position="15"/>
        <end position="212"/>
    </location>
</feature>
<gene>
    <name evidence="7" type="ORF">FO435_06215</name>
</gene>
<dbReference type="GO" id="GO:0005829">
    <property type="term" value="C:cytosol"/>
    <property type="evidence" value="ECO:0007669"/>
    <property type="project" value="TreeGrafter"/>
</dbReference>
<dbReference type="InterPro" id="IPR043128">
    <property type="entry name" value="Rev_trsase/Diguanyl_cyclase"/>
</dbReference>
<evidence type="ECO:0000256" key="3">
    <source>
        <dbReference type="ARBA" id="ARBA00022695"/>
    </source>
</evidence>
<dbReference type="PANTHER" id="PTHR11076:SF35">
    <property type="entry name" value="DNA REPAIR PROTEIN HOMOLOG YOBH"/>
    <property type="match status" value="1"/>
</dbReference>
<dbReference type="AlphaFoldDB" id="A0A9Q8N9F0"/>
<comment type="similarity">
    <text evidence="1">Belongs to the DNA polymerase type-Y family.</text>
</comment>
<dbReference type="RefSeq" id="WP_145463956.1">
    <property type="nucleotide sequence ID" value="NZ_VNHC01000002.1"/>
</dbReference>
<keyword evidence="5" id="KW-0808">Transferase</keyword>
<dbReference type="EMBL" id="VNHC01000002">
    <property type="protein sequence ID" value="TVV27505.1"/>
    <property type="molecule type" value="Genomic_DNA"/>
</dbReference>
<dbReference type="Pfam" id="PF00817">
    <property type="entry name" value="IMS"/>
    <property type="match status" value="1"/>
</dbReference>
<evidence type="ECO:0000256" key="1">
    <source>
        <dbReference type="ARBA" id="ARBA00010945"/>
    </source>
</evidence>
<sequence length="442" mass="49462">MNIADVTKNEPRRKVMVIDSKSFYASVESVDRSLNPLQSLLVVMSQQENTNGGLVLAASPRAKKELGVKNVMRQRDVPYDPRLIIVNPRMNRYIAMNKKVNDIFRRFAAEEDLHLYSIDESILDFTNTWEYLKFQYGENLTLAKLARIIQLQVKNELGLYITVGIGDNPAMAKMALDLTAKHAFSLIGEWHFETIPDVLWPIKQLDDVWSIGSRTAKKLRRLGILSMQDLALFDPYRLKQEFGVRGTELSALAWGVDRSVLSQRYRIKEASISNSQVLPCDYSNRQEIEVVIREIGEQVASRLRAKNKIAGSVSLFIGYSHVSSQEKHSHGFNVQTNITPTNNSHKISQALTTLYEAHEDGGIIRHIGVAAGHLQMAGFEQMDLLQPVQQQVNESKIDQVIDDIRLKFGLTSLVKLSSIGTGGTMIDRAGLVGGHNGGNAFG</sequence>
<dbReference type="GO" id="GO:0003684">
    <property type="term" value="F:damaged DNA binding"/>
    <property type="evidence" value="ECO:0007669"/>
    <property type="project" value="InterPro"/>
</dbReference>
<dbReference type="GO" id="GO:0006260">
    <property type="term" value="P:DNA replication"/>
    <property type="evidence" value="ECO:0007669"/>
    <property type="project" value="UniProtKB-KW"/>
</dbReference>
<keyword evidence="2" id="KW-0515">Mutator protein</keyword>
<comment type="caution">
    <text evidence="7">The sequence shown here is derived from an EMBL/GenBank/DDBJ whole genome shotgun (WGS) entry which is preliminary data.</text>
</comment>
<reference evidence="7 8" key="1">
    <citation type="submission" date="2019-07" db="EMBL/GenBank/DDBJ databases">
        <title>Genome sequence of Weissella cibaria GK1.</title>
        <authorList>
            <person name="Choi H.-J."/>
        </authorList>
    </citation>
    <scope>NUCLEOTIDE SEQUENCE [LARGE SCALE GENOMIC DNA]</scope>
    <source>
        <strain evidence="7 8">GK1</strain>
    </source>
</reference>
<dbReference type="InterPro" id="IPR001126">
    <property type="entry name" value="UmuC"/>
</dbReference>
<name>A0A9Q8N9F0_9LACO</name>
<keyword evidence="5" id="KW-0239">DNA-directed DNA polymerase</keyword>
<proteinExistence type="inferred from homology"/>
<organism evidence="7 8">
    <name type="scientific">Weissella cibaria</name>
    <dbReference type="NCBI Taxonomy" id="137591"/>
    <lineage>
        <taxon>Bacteria</taxon>
        <taxon>Bacillati</taxon>
        <taxon>Bacillota</taxon>
        <taxon>Bacilli</taxon>
        <taxon>Lactobacillales</taxon>
        <taxon>Lactobacillaceae</taxon>
        <taxon>Weissella</taxon>
    </lineage>
</organism>
<dbReference type="InterPro" id="IPR036775">
    <property type="entry name" value="DNA_pol_Y-fam_lit_finger_sf"/>
</dbReference>
<dbReference type="GO" id="GO:0003887">
    <property type="term" value="F:DNA-directed DNA polymerase activity"/>
    <property type="evidence" value="ECO:0007669"/>
    <property type="project" value="UniProtKB-KW"/>
</dbReference>
<dbReference type="Gene3D" id="3.40.1170.60">
    <property type="match status" value="1"/>
</dbReference>
<dbReference type="Pfam" id="PF11798">
    <property type="entry name" value="IMS_HHH"/>
    <property type="match status" value="1"/>
</dbReference>
<dbReference type="Gene3D" id="1.10.150.20">
    <property type="entry name" value="5' to 3' exonuclease, C-terminal subdomain"/>
    <property type="match status" value="1"/>
</dbReference>
<dbReference type="Proteomes" id="UP000320012">
    <property type="component" value="Unassembled WGS sequence"/>
</dbReference>
<accession>A0A9Q8N9F0</accession>
<dbReference type="GO" id="GO:0006281">
    <property type="term" value="P:DNA repair"/>
    <property type="evidence" value="ECO:0007669"/>
    <property type="project" value="InterPro"/>
</dbReference>
<dbReference type="SUPFAM" id="SSF100879">
    <property type="entry name" value="Lesion bypass DNA polymerase (Y-family), little finger domain"/>
    <property type="match status" value="1"/>
</dbReference>
<evidence type="ECO:0000256" key="5">
    <source>
        <dbReference type="ARBA" id="ARBA00022932"/>
    </source>
</evidence>
<dbReference type="SUPFAM" id="SSF56672">
    <property type="entry name" value="DNA/RNA polymerases"/>
    <property type="match status" value="1"/>
</dbReference>
<keyword evidence="3" id="KW-0548">Nucleotidyltransferase</keyword>
<keyword evidence="4" id="KW-0235">DNA replication</keyword>
<dbReference type="InterPro" id="IPR024728">
    <property type="entry name" value="PolY_HhH_motif"/>
</dbReference>
<dbReference type="Pfam" id="PF11799">
    <property type="entry name" value="IMS_C"/>
    <property type="match status" value="1"/>
</dbReference>
<dbReference type="Gene3D" id="3.30.1490.100">
    <property type="entry name" value="DNA polymerase, Y-family, little finger domain"/>
    <property type="match status" value="1"/>
</dbReference>
<evidence type="ECO:0000313" key="8">
    <source>
        <dbReference type="Proteomes" id="UP000320012"/>
    </source>
</evidence>
<protein>
    <submittedName>
        <fullName evidence="7">Y-family DNA polymerase</fullName>
    </submittedName>
</protein>